<dbReference type="RefSeq" id="YP_009125387.1">
    <property type="nucleotide sequence ID" value="NC_026597.1"/>
</dbReference>
<dbReference type="InterPro" id="IPR057369">
    <property type="entry name" value="VG15"/>
</dbReference>
<evidence type="ECO:0000313" key="2">
    <source>
        <dbReference type="Proteomes" id="UP000028659"/>
    </source>
</evidence>
<dbReference type="EMBL" id="KM083128">
    <property type="protein sequence ID" value="AII28152.1"/>
    <property type="molecule type" value="Genomic_DNA"/>
</dbReference>
<reference evidence="1 2" key="1">
    <citation type="submission" date="2014-07" db="EMBL/GenBank/DDBJ databases">
        <authorList>
            <person name="Simmons-Yager K."/>
            <person name="Taylor B.J."/>
            <person name="Thorniley A.J."/>
            <person name="Dasenko M.A."/>
            <person name="Denver D.R."/>
            <person name="Garcia-Ruiz H."/>
            <person name="Hoyer J.S."/>
            <person name="Jogdeo S."/>
            <person name="Sullivan C.M."/>
            <person name="Peterson M.R."/>
            <person name="Rowley E.R."/>
            <person name="Schnitzler C.E."/>
            <person name="Vining K.J."/>
            <person name="Almabruk K.H."/>
            <person name="Banawas S."/>
            <person name="Beatty C."/>
            <person name="Bullock C.J."/>
            <person name="Cappellazzi J.E."/>
            <person name="Chagani S.E."/>
            <person name="Chatterjee P."/>
            <person name="Cram E.D."/>
            <person name="Elorriaga M.E.S.T.E.F.A."/>
            <person name="Esser M."/>
            <person name="Fellows E.J."/>
            <person name="Garcia G.R."/>
            <person name="Gullaba J.M."/>
            <person name="Kinsley M.A."/>
            <person name="Luo F."/>
            <person name="Mcginnis M."/>
            <person name="Paquette C.E."/>
            <person name="Reddekopp R.L."/>
            <person name="Rosen K.L."/>
            <person name="Sahlfeld L.M."/>
            <person name="Vondras A.M."/>
            <person name="Wang J.X."/>
            <person name="Weiss E.S."/>
            <person name="Wernick R."/>
            <person name="Abuelizz H.A."/>
            <person name="Amaro Y."/>
            <person name="Archer C.L."/>
            <person name="Basu A."/>
            <person name="Bellinger M.R."/>
            <person name="Johnson S.F."/>
            <person name="Kitchen S.A."/>
            <person name="Li M."/>
            <person name="Morey-Castro K.E."/>
            <person name="Lavalleur H.J."/>
            <person name="Rangel L.J."/>
            <person name="Ree J.F."/>
            <person name="Shay S.D."/>
            <person name="Sheng Y."/>
            <person name="Smyth J.C."/>
            <person name="Stamm E.A."/>
            <person name="Taylor C.R."/>
            <person name="Vining O.B."/>
            <person name="Wanzeck K.M."/>
            <person name="Watson G."/>
            <person name="Bruck A.J."/>
            <person name="Anders K.R."/>
            <person name="Braun M.A."/>
            <person name="Delesalle V.A."/>
            <person name="Hughes L.E."/>
            <person name="Ware V.C."/>
            <person name="Bradley K.W."/>
            <person name="Barker L.P."/>
            <person name="Asai D.J."/>
            <person name="Bowman C.A."/>
            <person name="Russell D.A."/>
            <person name="Pope W.H."/>
            <person name="Jacobs-Sera D."/>
            <person name="Hendrix R.W."/>
            <person name="Hatfull G.F."/>
        </authorList>
    </citation>
    <scope>NUCLEOTIDE SEQUENCE [LARGE SCALE GENOMIC DNA]</scope>
</reference>
<evidence type="ECO:0000313" key="1">
    <source>
        <dbReference type="EMBL" id="AII28152.1"/>
    </source>
</evidence>
<accession>A0A076G757</accession>
<keyword evidence="1" id="KW-0378">Hydrolase</keyword>
<sequence>MTTPEAGTGLITSAGGFVAASQTVGLAGQALALQQVLSDVSAVTVQQLVEFFTQYDSEHPEFPTLLRRVLPVVLEQNATAAAAIAARWYDELAPESEFTATPVVNLNPIQIDKTINWALYAPGKAEPVDRLAGASKRIVANAARDTITDNANVEGVRWARYASANACAFCRLLATRGPIYHTERSAKFVVGRAKGLTREQRRERAAARMAGRPDPFVPVEYTGRTRGKRALGEKYHDHCRCVPVPVRSGEDYNPPDYVQQWEEEYVAAVKETKRQGKTLGEYGAIDVKAVVAHMRANSDAR</sequence>
<dbReference type="KEGG" id="vg:23680171"/>
<proteinExistence type="predicted"/>
<keyword evidence="1" id="KW-0645">Protease</keyword>
<protein>
    <submittedName>
        <fullName evidence="1">Capsid maturation protease</fullName>
    </submittedName>
</protein>
<dbReference type="GO" id="GO:0006508">
    <property type="term" value="P:proteolysis"/>
    <property type="evidence" value="ECO:0007669"/>
    <property type="project" value="UniProtKB-KW"/>
</dbReference>
<dbReference type="Pfam" id="PF25310">
    <property type="entry name" value="VG15"/>
    <property type="match status" value="2"/>
</dbReference>
<keyword evidence="2" id="KW-1185">Reference proteome</keyword>
<dbReference type="GO" id="GO:0008233">
    <property type="term" value="F:peptidase activity"/>
    <property type="evidence" value="ECO:0007669"/>
    <property type="project" value="UniProtKB-KW"/>
</dbReference>
<gene>
    <name evidence="1" type="primary">4</name>
    <name evidence="1" type="ORF">PBI_SPARKY_4</name>
</gene>
<name>A0A076G757_9CAUD</name>
<dbReference type="OrthoDB" id="6001at10239"/>
<dbReference type="Proteomes" id="UP000028659">
    <property type="component" value="Genome"/>
</dbReference>
<dbReference type="GeneID" id="23680171"/>
<organism evidence="1 2">
    <name type="scientific">Mycobacterium phage Sparky</name>
    <dbReference type="NCBI Taxonomy" id="1527493"/>
    <lineage>
        <taxon>Viruses</taxon>
        <taxon>Duplodnaviria</taxon>
        <taxon>Heunggongvirae</taxon>
        <taxon>Uroviricota</taxon>
        <taxon>Caudoviricetes</taxon>
        <taxon>Sparkyvirus</taxon>
        <taxon>Sparkyvirus sparky</taxon>
    </lineage>
</organism>